<name>A0ABY4GVR5_9BACI</name>
<protein>
    <submittedName>
        <fullName evidence="1">DUF3231 family protein</fullName>
    </submittedName>
</protein>
<dbReference type="RefSeq" id="WP_244751808.1">
    <property type="nucleotide sequence ID" value="NZ_CP095074.1"/>
</dbReference>
<proteinExistence type="predicted"/>
<evidence type="ECO:0000313" key="1">
    <source>
        <dbReference type="EMBL" id="UOQ92198.1"/>
    </source>
</evidence>
<dbReference type="Pfam" id="PF11553">
    <property type="entry name" value="DUF3231"/>
    <property type="match status" value="2"/>
</dbReference>
<accession>A0ABY4GVR5</accession>
<dbReference type="InterPro" id="IPR012347">
    <property type="entry name" value="Ferritin-like"/>
</dbReference>
<dbReference type="EMBL" id="CP095074">
    <property type="protein sequence ID" value="UOQ92198.1"/>
    <property type="molecule type" value="Genomic_DNA"/>
</dbReference>
<keyword evidence="2" id="KW-1185">Reference proteome</keyword>
<organism evidence="1 2">
    <name type="scientific">Halobacillus shinanisalinarum</name>
    <dbReference type="NCBI Taxonomy" id="2932258"/>
    <lineage>
        <taxon>Bacteria</taxon>
        <taxon>Bacillati</taxon>
        <taxon>Bacillota</taxon>
        <taxon>Bacilli</taxon>
        <taxon>Bacillales</taxon>
        <taxon>Bacillaceae</taxon>
        <taxon>Halobacillus</taxon>
    </lineage>
</organism>
<evidence type="ECO:0000313" key="2">
    <source>
        <dbReference type="Proteomes" id="UP000831880"/>
    </source>
</evidence>
<dbReference type="Gene3D" id="1.20.1260.10">
    <property type="match status" value="2"/>
</dbReference>
<gene>
    <name evidence="1" type="ORF">MUO14_17140</name>
</gene>
<dbReference type="Proteomes" id="UP000831880">
    <property type="component" value="Chromosome"/>
</dbReference>
<dbReference type="InterPro" id="IPR021617">
    <property type="entry name" value="DUF3231"/>
</dbReference>
<reference evidence="1 2" key="1">
    <citation type="submission" date="2022-04" db="EMBL/GenBank/DDBJ databases">
        <title>Halobacillus sp. isolated from saltern.</title>
        <authorList>
            <person name="Won M."/>
            <person name="Lee C.-M."/>
            <person name="Woen H.-Y."/>
            <person name="Kwon S.-W."/>
        </authorList>
    </citation>
    <scope>NUCLEOTIDE SEQUENCE [LARGE SCALE GENOMIC DNA]</scope>
    <source>
        <strain evidence="1 2">SSTM10-2</strain>
    </source>
</reference>
<sequence>MEQGKQRRLTATEISQIWAQYMNDSGSICMLTYFLEKAEDAEIKPVIAHALEISQSHIQKVTSILTEEKNKLPHGFKLEEDVDLTAPRLFSDTYVLNFIHNMAKIGLTAYSVSLSVAIRADITDFYMECLSETQQLYKMSKDLLLSKGLYTRPPFFPNIGQFEYVETKGFFLDFFGEKRPLQALEVTNLYTNFQRNALGAATVAGFSQVAQTKDATQFFLKLIDVAKRQTKTFGAKLEESNLPVPLSWGSDLTESTAYTFSDKLMMYYTSQLIALSIGYYGTAIAQSPRVDLAVMYNKLSLEVQKLSEKGANIMINNKWMEQPPMAPDRIELAKRNNS</sequence>